<reference evidence="5" key="2">
    <citation type="journal article" date="2014" name="ISME J.">
        <title>Microbial stratification in low pH oxic and suboxic macroscopic growths along an acid mine drainage.</title>
        <authorList>
            <person name="Mendez-Garcia C."/>
            <person name="Mesa V."/>
            <person name="Sprenger R.R."/>
            <person name="Richter M."/>
            <person name="Diez M.S."/>
            <person name="Solano J."/>
            <person name="Bargiela R."/>
            <person name="Golyshina O.V."/>
            <person name="Manteca A."/>
            <person name="Ramos J.L."/>
            <person name="Gallego J.R."/>
            <person name="Llorente I."/>
            <person name="Martins Dos Santos V.A."/>
            <person name="Jensen O.N."/>
            <person name="Pelaez A.I."/>
            <person name="Sanchez J."/>
            <person name="Ferrer M."/>
        </authorList>
    </citation>
    <scope>NUCLEOTIDE SEQUENCE</scope>
</reference>
<dbReference type="PANTHER" id="PTHR43132:SF2">
    <property type="entry name" value="ARSENICAL RESISTANCE OPERON REPRESSOR ARSR-RELATED"/>
    <property type="match status" value="1"/>
</dbReference>
<proteinExistence type="predicted"/>
<dbReference type="InterPro" id="IPR011991">
    <property type="entry name" value="ArsR-like_HTH"/>
</dbReference>
<reference evidence="5" key="1">
    <citation type="submission" date="2013-08" db="EMBL/GenBank/DDBJ databases">
        <authorList>
            <person name="Mendez C."/>
            <person name="Richter M."/>
            <person name="Ferrer M."/>
            <person name="Sanchez J."/>
        </authorList>
    </citation>
    <scope>NUCLEOTIDE SEQUENCE</scope>
</reference>
<dbReference type="InterPro" id="IPR036388">
    <property type="entry name" value="WH-like_DNA-bd_sf"/>
</dbReference>
<feature type="domain" description="HTH arsR-type" evidence="4">
    <location>
        <begin position="49"/>
        <end position="133"/>
    </location>
</feature>
<dbReference type="InterPro" id="IPR051011">
    <property type="entry name" value="Metal_resp_trans_reg"/>
</dbReference>
<accession>T1BH43</accession>
<dbReference type="InterPro" id="IPR036390">
    <property type="entry name" value="WH_DNA-bd_sf"/>
</dbReference>
<dbReference type="AlphaFoldDB" id="T1BH43"/>
<evidence type="ECO:0000256" key="3">
    <source>
        <dbReference type="ARBA" id="ARBA00023163"/>
    </source>
</evidence>
<sequence length="133" mass="14313">MSTYAVSKWVDMMATVHPEGGLARRLGRLTGMDGTVCLPKYSGFGRTIGRGPAFARALARARALSDEHRLTAVVLLKRHGELCACEIQAALGVTHATVSHHMRVLVAAGLVTPRRQGKWVYYALTASTGVDLP</sequence>
<protein>
    <submittedName>
        <fullName evidence="5">Bacterial regulatory protein, ArsR domain protein</fullName>
    </submittedName>
</protein>
<gene>
    <name evidence="5" type="ORF">B1B_03837</name>
</gene>
<evidence type="ECO:0000313" key="5">
    <source>
        <dbReference type="EMBL" id="EQD72301.1"/>
    </source>
</evidence>
<evidence type="ECO:0000256" key="2">
    <source>
        <dbReference type="ARBA" id="ARBA00023125"/>
    </source>
</evidence>
<dbReference type="SMART" id="SM00418">
    <property type="entry name" value="HTH_ARSR"/>
    <property type="match status" value="1"/>
</dbReference>
<comment type="caution">
    <text evidence="5">The sequence shown here is derived from an EMBL/GenBank/DDBJ whole genome shotgun (WGS) entry which is preliminary data.</text>
</comment>
<dbReference type="EMBL" id="AUZY01002383">
    <property type="protein sequence ID" value="EQD72301.1"/>
    <property type="molecule type" value="Genomic_DNA"/>
</dbReference>
<organism evidence="5">
    <name type="scientific">mine drainage metagenome</name>
    <dbReference type="NCBI Taxonomy" id="410659"/>
    <lineage>
        <taxon>unclassified sequences</taxon>
        <taxon>metagenomes</taxon>
        <taxon>ecological metagenomes</taxon>
    </lineage>
</organism>
<dbReference type="PRINTS" id="PR00778">
    <property type="entry name" value="HTHARSR"/>
</dbReference>
<name>T1BH43_9ZZZZ</name>
<dbReference type="GO" id="GO:0003677">
    <property type="term" value="F:DNA binding"/>
    <property type="evidence" value="ECO:0007669"/>
    <property type="project" value="UniProtKB-KW"/>
</dbReference>
<dbReference type="NCBIfam" id="NF033788">
    <property type="entry name" value="HTH_metalloreg"/>
    <property type="match status" value="1"/>
</dbReference>
<dbReference type="InterPro" id="IPR001845">
    <property type="entry name" value="HTH_ArsR_DNA-bd_dom"/>
</dbReference>
<dbReference type="GO" id="GO:0003700">
    <property type="term" value="F:DNA-binding transcription factor activity"/>
    <property type="evidence" value="ECO:0007669"/>
    <property type="project" value="InterPro"/>
</dbReference>
<dbReference type="PROSITE" id="PS50987">
    <property type="entry name" value="HTH_ARSR_2"/>
    <property type="match status" value="1"/>
</dbReference>
<dbReference type="Pfam" id="PF01022">
    <property type="entry name" value="HTH_5"/>
    <property type="match status" value="1"/>
</dbReference>
<dbReference type="Gene3D" id="1.10.10.10">
    <property type="entry name" value="Winged helix-like DNA-binding domain superfamily/Winged helix DNA-binding domain"/>
    <property type="match status" value="1"/>
</dbReference>
<dbReference type="PANTHER" id="PTHR43132">
    <property type="entry name" value="ARSENICAL RESISTANCE OPERON REPRESSOR ARSR-RELATED"/>
    <property type="match status" value="1"/>
</dbReference>
<keyword evidence="1" id="KW-0805">Transcription regulation</keyword>
<keyword evidence="2" id="KW-0238">DNA-binding</keyword>
<dbReference type="CDD" id="cd00090">
    <property type="entry name" value="HTH_ARSR"/>
    <property type="match status" value="1"/>
</dbReference>
<dbReference type="SUPFAM" id="SSF46785">
    <property type="entry name" value="Winged helix' DNA-binding domain"/>
    <property type="match status" value="1"/>
</dbReference>
<evidence type="ECO:0000259" key="4">
    <source>
        <dbReference type="PROSITE" id="PS50987"/>
    </source>
</evidence>
<evidence type="ECO:0000256" key="1">
    <source>
        <dbReference type="ARBA" id="ARBA00023015"/>
    </source>
</evidence>
<keyword evidence="3" id="KW-0804">Transcription</keyword>